<proteinExistence type="predicted"/>
<dbReference type="AlphaFoldDB" id="A0A5K7ZLE6"/>
<dbReference type="PANTHER" id="PTHR33490">
    <property type="entry name" value="BLR5614 PROTEIN-RELATED"/>
    <property type="match status" value="1"/>
</dbReference>
<dbReference type="Pfam" id="PF01841">
    <property type="entry name" value="Transglut_core"/>
    <property type="match status" value="1"/>
</dbReference>
<dbReference type="RefSeq" id="WP_155321678.1">
    <property type="nucleotide sequence ID" value="NZ_AP021876.1"/>
</dbReference>
<dbReference type="Pfam" id="PF08379">
    <property type="entry name" value="Bact_transglu_N"/>
    <property type="match status" value="1"/>
</dbReference>
<dbReference type="InterPro" id="IPR013589">
    <property type="entry name" value="Bac_transglu_N"/>
</dbReference>
<dbReference type="EMBL" id="AP021876">
    <property type="protein sequence ID" value="BBO80837.1"/>
    <property type="molecule type" value="Genomic_DNA"/>
</dbReference>
<dbReference type="PANTHER" id="PTHR33490:SF1">
    <property type="entry name" value="SLL1233 PROTEIN"/>
    <property type="match status" value="1"/>
</dbReference>
<feature type="domain" description="Transglutaminase-like" evidence="1">
    <location>
        <begin position="174"/>
        <end position="239"/>
    </location>
</feature>
<evidence type="ECO:0000313" key="2">
    <source>
        <dbReference type="EMBL" id="BBO80837.1"/>
    </source>
</evidence>
<dbReference type="InterPro" id="IPR002931">
    <property type="entry name" value="Transglutaminase-like"/>
</dbReference>
<protein>
    <submittedName>
        <fullName evidence="2">Transglutaminase</fullName>
    </submittedName>
</protein>
<dbReference type="Gene3D" id="3.10.620.30">
    <property type="match status" value="1"/>
</dbReference>
<gene>
    <name evidence="2" type="ORF">DSCO28_14030</name>
</gene>
<accession>A0A5K7ZLE6</accession>
<organism evidence="2 3">
    <name type="scientific">Desulfosarcina ovata subsp. sediminis</name>
    <dbReference type="NCBI Taxonomy" id="885957"/>
    <lineage>
        <taxon>Bacteria</taxon>
        <taxon>Pseudomonadati</taxon>
        <taxon>Thermodesulfobacteriota</taxon>
        <taxon>Desulfobacteria</taxon>
        <taxon>Desulfobacterales</taxon>
        <taxon>Desulfosarcinaceae</taxon>
        <taxon>Desulfosarcina</taxon>
    </lineage>
</organism>
<dbReference type="Proteomes" id="UP000425960">
    <property type="component" value="Chromosome"/>
</dbReference>
<evidence type="ECO:0000313" key="3">
    <source>
        <dbReference type="Proteomes" id="UP000425960"/>
    </source>
</evidence>
<name>A0A5K7ZLE6_9BACT</name>
<dbReference type="SMART" id="SM00460">
    <property type="entry name" value="TGc"/>
    <property type="match status" value="1"/>
</dbReference>
<dbReference type="KEGG" id="dov:DSCO28_14030"/>
<dbReference type="InterPro" id="IPR038765">
    <property type="entry name" value="Papain-like_cys_pep_sf"/>
</dbReference>
<sequence>MQRYNILHRTYYNFSGLVSLGPHTLRLRPREDHDLRIESSTLTITPPASLLWHRDVEGNSVAVATFGLPTNQLVVESEVVINQYNETPLEFLVADYAINWPFTYQSDDTLLLGPYMVIQENGNRTQLDEWILNFCQPGERIETYTLLNRVCTYIYQTLNYQIREEPGLQTAEQTIAYGTGSCRDFAVLFMEAMKSLGIASRFVSGYLHAKPSTDNFGATHAWAEVYLPGAGWKGFDPTIGKIVGTDHIAVAVARLPETISPISGSFVGAQGAKLDVGVWVTKI</sequence>
<reference evidence="2 3" key="1">
    <citation type="submission" date="2019-11" db="EMBL/GenBank/DDBJ databases">
        <title>Comparative genomics of hydrocarbon-degrading Desulfosarcina strains.</title>
        <authorList>
            <person name="Watanabe M."/>
            <person name="Kojima H."/>
            <person name="Fukui M."/>
        </authorList>
    </citation>
    <scope>NUCLEOTIDE SEQUENCE [LARGE SCALE GENOMIC DNA]</scope>
    <source>
        <strain evidence="2 3">28bB2T</strain>
    </source>
</reference>
<dbReference type="SUPFAM" id="SSF54001">
    <property type="entry name" value="Cysteine proteinases"/>
    <property type="match status" value="1"/>
</dbReference>
<evidence type="ECO:0000259" key="1">
    <source>
        <dbReference type="SMART" id="SM00460"/>
    </source>
</evidence>